<gene>
    <name evidence="13" type="ORF">MUK42_17241</name>
</gene>
<dbReference type="PROSITE" id="PS00107">
    <property type="entry name" value="PROTEIN_KINASE_ATP"/>
    <property type="match status" value="1"/>
</dbReference>
<keyword evidence="4" id="KW-0808">Transferase</keyword>
<dbReference type="InterPro" id="IPR008271">
    <property type="entry name" value="Ser/Thr_kinase_AS"/>
</dbReference>
<feature type="compositionally biased region" description="Polar residues" evidence="11">
    <location>
        <begin position="335"/>
        <end position="346"/>
    </location>
</feature>
<evidence type="ECO:0000259" key="12">
    <source>
        <dbReference type="PROSITE" id="PS50011"/>
    </source>
</evidence>
<dbReference type="InterPro" id="IPR017441">
    <property type="entry name" value="Protein_kinase_ATP_BS"/>
</dbReference>
<evidence type="ECO:0000256" key="8">
    <source>
        <dbReference type="ARBA" id="ARBA00023136"/>
    </source>
</evidence>
<accession>A0A9E7H2V5</accession>
<evidence type="ECO:0000256" key="4">
    <source>
        <dbReference type="ARBA" id="ARBA00022679"/>
    </source>
</evidence>
<evidence type="ECO:0000256" key="10">
    <source>
        <dbReference type="RuleBase" id="RU000304"/>
    </source>
</evidence>
<evidence type="ECO:0000256" key="6">
    <source>
        <dbReference type="ARBA" id="ARBA00022777"/>
    </source>
</evidence>
<organism evidence="13 14">
    <name type="scientific">Musa troglodytarum</name>
    <name type="common">fe'i banana</name>
    <dbReference type="NCBI Taxonomy" id="320322"/>
    <lineage>
        <taxon>Eukaryota</taxon>
        <taxon>Viridiplantae</taxon>
        <taxon>Streptophyta</taxon>
        <taxon>Embryophyta</taxon>
        <taxon>Tracheophyta</taxon>
        <taxon>Spermatophyta</taxon>
        <taxon>Magnoliopsida</taxon>
        <taxon>Liliopsida</taxon>
        <taxon>Zingiberales</taxon>
        <taxon>Musaceae</taxon>
        <taxon>Musa</taxon>
    </lineage>
</organism>
<dbReference type="AlphaFoldDB" id="A0A9E7H2V5"/>
<evidence type="ECO:0000313" key="13">
    <source>
        <dbReference type="EMBL" id="URE22203.1"/>
    </source>
</evidence>
<dbReference type="PROSITE" id="PS00108">
    <property type="entry name" value="PROTEIN_KINASE_ST"/>
    <property type="match status" value="1"/>
</dbReference>
<dbReference type="SUPFAM" id="SSF56112">
    <property type="entry name" value="Protein kinase-like (PK-like)"/>
    <property type="match status" value="1"/>
</dbReference>
<name>A0A9E7H2V5_9LILI</name>
<dbReference type="GO" id="GO:0005524">
    <property type="term" value="F:ATP binding"/>
    <property type="evidence" value="ECO:0007669"/>
    <property type="project" value="UniProtKB-UniRule"/>
</dbReference>
<dbReference type="Proteomes" id="UP001055439">
    <property type="component" value="Chromosome 8"/>
</dbReference>
<dbReference type="InterPro" id="IPR000719">
    <property type="entry name" value="Prot_kinase_dom"/>
</dbReference>
<evidence type="ECO:0000256" key="9">
    <source>
        <dbReference type="PROSITE-ProRule" id="PRU10141"/>
    </source>
</evidence>
<dbReference type="PROSITE" id="PS50011">
    <property type="entry name" value="PROTEIN_KINASE_DOM"/>
    <property type="match status" value="1"/>
</dbReference>
<reference evidence="13" key="1">
    <citation type="submission" date="2022-05" db="EMBL/GenBank/DDBJ databases">
        <title>The Musa troglodytarum L. genome provides insights into the mechanism of non-climacteric behaviour and enrichment of carotenoids.</title>
        <authorList>
            <person name="Wang J."/>
        </authorList>
    </citation>
    <scope>NUCLEOTIDE SEQUENCE</scope>
    <source>
        <tissue evidence="13">Leaf</tissue>
    </source>
</reference>
<dbReference type="Pfam" id="PF00069">
    <property type="entry name" value="Pkinase"/>
    <property type="match status" value="1"/>
</dbReference>
<keyword evidence="14" id="KW-1185">Reference proteome</keyword>
<keyword evidence="5 9" id="KW-0547">Nucleotide-binding</keyword>
<keyword evidence="8" id="KW-0472">Membrane</keyword>
<sequence length="357" mass="39537">MKLIGSHSPTRSTFLKISFFNVENENFLFLADSGRHRFAAEEILRIGSDNIAARVFTYRELAAATGSFSSENLLGEGGFGRVYKGQLKVTNEVVAVKQLDRKGLQGNREFLVEVLMLSLLHHPKLVKLLGYCADGNHRILVYEYMPLGSLEQHLLDIKPNAKPLDWHTRMKIAAGAAKGLEYLHEIATPPVIYRDFKASNILLDEEYNPKLSDFGLAKVGPVGDKSHVSTRAEPLIKDKRQFVAMADPLLEGKYPIKGLSQALAIAAMCLQEEANIRPLISDVLTALEHLANPNNDEDDGPQAFSLEMITQHASTSGSEMALHDIGEATEEIFESNSYPEANSFSSREQDLNELDAI</sequence>
<evidence type="ECO:0000256" key="7">
    <source>
        <dbReference type="ARBA" id="ARBA00022840"/>
    </source>
</evidence>
<dbReference type="InterPro" id="IPR011009">
    <property type="entry name" value="Kinase-like_dom_sf"/>
</dbReference>
<feature type="domain" description="Protein kinase" evidence="12">
    <location>
        <begin position="68"/>
        <end position="357"/>
    </location>
</feature>
<keyword evidence="2" id="KW-1003">Cell membrane</keyword>
<protein>
    <submittedName>
        <fullName evidence="13">STYKc</fullName>
    </submittedName>
</protein>
<evidence type="ECO:0000256" key="5">
    <source>
        <dbReference type="ARBA" id="ARBA00022741"/>
    </source>
</evidence>
<feature type="binding site" evidence="9">
    <location>
        <position position="97"/>
    </location>
    <ligand>
        <name>ATP</name>
        <dbReference type="ChEBI" id="CHEBI:30616"/>
    </ligand>
</feature>
<dbReference type="GO" id="GO:0005886">
    <property type="term" value="C:plasma membrane"/>
    <property type="evidence" value="ECO:0007669"/>
    <property type="project" value="UniProtKB-SubCell"/>
</dbReference>
<comment type="similarity">
    <text evidence="10">Belongs to the protein kinase superfamily.</text>
</comment>
<evidence type="ECO:0000256" key="1">
    <source>
        <dbReference type="ARBA" id="ARBA00004236"/>
    </source>
</evidence>
<dbReference type="FunFam" id="3.30.200.20:FF:000266">
    <property type="entry name" value="probable serine/threonine-protein kinase RLCKVII"/>
    <property type="match status" value="1"/>
</dbReference>
<dbReference type="Gene3D" id="3.30.200.20">
    <property type="entry name" value="Phosphorylase Kinase, domain 1"/>
    <property type="match status" value="1"/>
</dbReference>
<keyword evidence="6" id="KW-0418">Kinase</keyword>
<dbReference type="FunFam" id="1.10.510.10:FF:001424">
    <property type="entry name" value="Protein kinase superfamily protein"/>
    <property type="match status" value="1"/>
</dbReference>
<dbReference type="EMBL" id="CP097510">
    <property type="protein sequence ID" value="URE22203.1"/>
    <property type="molecule type" value="Genomic_DNA"/>
</dbReference>
<comment type="subcellular location">
    <subcellularLocation>
        <location evidence="1">Cell membrane</location>
    </subcellularLocation>
</comment>
<dbReference type="GO" id="GO:0004674">
    <property type="term" value="F:protein serine/threonine kinase activity"/>
    <property type="evidence" value="ECO:0007669"/>
    <property type="project" value="UniProtKB-KW"/>
</dbReference>
<dbReference type="PANTHER" id="PTHR47985">
    <property type="entry name" value="OS07G0668900 PROTEIN"/>
    <property type="match status" value="1"/>
</dbReference>
<dbReference type="PANTHER" id="PTHR47985:SF39">
    <property type="entry name" value="SERINE_THREONINE-PROTEIN KINASE PBL23-RELATED"/>
    <property type="match status" value="1"/>
</dbReference>
<evidence type="ECO:0000256" key="2">
    <source>
        <dbReference type="ARBA" id="ARBA00022475"/>
    </source>
</evidence>
<evidence type="ECO:0000256" key="11">
    <source>
        <dbReference type="SAM" id="MobiDB-lite"/>
    </source>
</evidence>
<evidence type="ECO:0000256" key="3">
    <source>
        <dbReference type="ARBA" id="ARBA00022527"/>
    </source>
</evidence>
<feature type="region of interest" description="Disordered" evidence="11">
    <location>
        <begin position="335"/>
        <end position="357"/>
    </location>
</feature>
<keyword evidence="7 9" id="KW-0067">ATP-binding</keyword>
<dbReference type="Gene3D" id="1.10.510.10">
    <property type="entry name" value="Transferase(Phosphotransferase) domain 1"/>
    <property type="match status" value="1"/>
</dbReference>
<keyword evidence="3 10" id="KW-0723">Serine/threonine-protein kinase</keyword>
<dbReference type="OrthoDB" id="762760at2759"/>
<proteinExistence type="inferred from homology"/>
<evidence type="ECO:0000313" key="14">
    <source>
        <dbReference type="Proteomes" id="UP001055439"/>
    </source>
</evidence>